<dbReference type="InterPro" id="IPR001680">
    <property type="entry name" value="WD40_rpt"/>
</dbReference>
<dbReference type="InterPro" id="IPR036322">
    <property type="entry name" value="WD40_repeat_dom_sf"/>
</dbReference>
<feature type="repeat" description="WD" evidence="3">
    <location>
        <begin position="29"/>
        <end position="61"/>
    </location>
</feature>
<keyword evidence="1 3" id="KW-0853">WD repeat</keyword>
<dbReference type="SMART" id="SM00320">
    <property type="entry name" value="WD40"/>
    <property type="match status" value="2"/>
</dbReference>
<evidence type="ECO:0000256" key="3">
    <source>
        <dbReference type="PROSITE-ProRule" id="PRU00221"/>
    </source>
</evidence>
<evidence type="ECO:0000313" key="5">
    <source>
        <dbReference type="EMBL" id="OCB91256.1"/>
    </source>
</evidence>
<accession>A0A9Q5I3W5</accession>
<evidence type="ECO:0000313" key="6">
    <source>
        <dbReference type="Proteomes" id="UP000757232"/>
    </source>
</evidence>
<evidence type="ECO:0000256" key="2">
    <source>
        <dbReference type="ARBA" id="ARBA00022737"/>
    </source>
</evidence>
<gene>
    <name evidence="5" type="ORF">A7U60_g1502</name>
</gene>
<evidence type="ECO:0000256" key="1">
    <source>
        <dbReference type="ARBA" id="ARBA00022574"/>
    </source>
</evidence>
<proteinExistence type="predicted"/>
<dbReference type="Proteomes" id="UP000757232">
    <property type="component" value="Unassembled WGS sequence"/>
</dbReference>
<name>A0A9Q5I3W5_SANBA</name>
<feature type="compositionally biased region" description="Basic residues" evidence="4">
    <location>
        <begin position="201"/>
        <end position="215"/>
    </location>
</feature>
<protein>
    <submittedName>
        <fullName evidence="5">WD40 repeat-like protein</fullName>
    </submittedName>
</protein>
<dbReference type="InterPro" id="IPR015943">
    <property type="entry name" value="WD40/YVTN_repeat-like_dom_sf"/>
</dbReference>
<evidence type="ECO:0000256" key="4">
    <source>
        <dbReference type="SAM" id="MobiDB-lite"/>
    </source>
</evidence>
<dbReference type="SUPFAM" id="SSF50978">
    <property type="entry name" value="WD40 repeat-like"/>
    <property type="match status" value="1"/>
</dbReference>
<dbReference type="Pfam" id="PF00400">
    <property type="entry name" value="WD40"/>
    <property type="match status" value="2"/>
</dbReference>
<dbReference type="OrthoDB" id="6262491at2759"/>
<reference evidence="5" key="1">
    <citation type="submission" date="2016-06" db="EMBL/GenBank/DDBJ databases">
        <title>Draft Genome sequence of the fungus Inonotus baumii.</title>
        <authorList>
            <person name="Zhu H."/>
            <person name="Lin W."/>
        </authorList>
    </citation>
    <scope>NUCLEOTIDE SEQUENCE</scope>
    <source>
        <strain evidence="5">821</strain>
    </source>
</reference>
<dbReference type="PROSITE" id="PS50082">
    <property type="entry name" value="WD_REPEATS_2"/>
    <property type="match status" value="2"/>
</dbReference>
<feature type="repeat" description="WD" evidence="3">
    <location>
        <begin position="72"/>
        <end position="102"/>
    </location>
</feature>
<comment type="caution">
    <text evidence="5">The sequence shown here is derived from an EMBL/GenBank/DDBJ whole genome shotgun (WGS) entry which is preliminary data.</text>
</comment>
<dbReference type="Gene3D" id="2.130.10.10">
    <property type="entry name" value="YVTN repeat-like/Quinoprotein amine dehydrogenase"/>
    <property type="match status" value="1"/>
</dbReference>
<dbReference type="PANTHER" id="PTHR19848:SF8">
    <property type="entry name" value="F-BOX AND WD REPEAT DOMAIN CONTAINING 7"/>
    <property type="match status" value="1"/>
</dbReference>
<dbReference type="EMBL" id="LNZH02000098">
    <property type="protein sequence ID" value="OCB91256.1"/>
    <property type="molecule type" value="Genomic_DNA"/>
</dbReference>
<dbReference type="PANTHER" id="PTHR19848">
    <property type="entry name" value="WD40 REPEAT PROTEIN"/>
    <property type="match status" value="1"/>
</dbReference>
<keyword evidence="6" id="KW-1185">Reference proteome</keyword>
<keyword evidence="2" id="KW-0677">Repeat</keyword>
<dbReference type="AlphaFoldDB" id="A0A9Q5I3W5"/>
<organism evidence="5 6">
    <name type="scientific">Sanghuangporus baumii</name>
    <name type="common">Phellinus baumii</name>
    <dbReference type="NCBI Taxonomy" id="108892"/>
    <lineage>
        <taxon>Eukaryota</taxon>
        <taxon>Fungi</taxon>
        <taxon>Dikarya</taxon>
        <taxon>Basidiomycota</taxon>
        <taxon>Agaricomycotina</taxon>
        <taxon>Agaricomycetes</taxon>
        <taxon>Hymenochaetales</taxon>
        <taxon>Hymenochaetaceae</taxon>
        <taxon>Sanghuangporus</taxon>
    </lineage>
</organism>
<dbReference type="PROSITE" id="PS50294">
    <property type="entry name" value="WD_REPEATS_REGION"/>
    <property type="match status" value="2"/>
</dbReference>
<feature type="region of interest" description="Disordered" evidence="4">
    <location>
        <begin position="192"/>
        <end position="215"/>
    </location>
</feature>
<sequence length="215" mass="23497">MSSTATSQWKKDCLRIRDAQTGASIGKSLKGHEESVYAIAYSPDGSRIASGPRSAAVRIWDAHISTQVGEPLKGHEEAVTDVGYSQDGSRIISASGDDTIRFCNATTGGPIGVLRRDESLWDPERLNALYLFRAGGCGLVCRFHLSYIRPTRFTSQTMDGFKHWTEVGFYGSLQNTGTVLAMLLRRAPLPRMTATNGSGHPRGRIFSKGRTGRRC</sequence>